<dbReference type="NCBIfam" id="NF008658">
    <property type="entry name" value="PRK11658.1"/>
    <property type="match status" value="1"/>
</dbReference>
<dbReference type="RefSeq" id="WP_027706289.1">
    <property type="nucleotide sequence ID" value="NZ_AP018933.1"/>
</dbReference>
<dbReference type="GO" id="GO:0030170">
    <property type="term" value="F:pyridoxal phosphate binding"/>
    <property type="evidence" value="ECO:0007669"/>
    <property type="project" value="TreeGrafter"/>
</dbReference>
<evidence type="ECO:0000256" key="2">
    <source>
        <dbReference type="PIRSR" id="PIRSR000390-1"/>
    </source>
</evidence>
<dbReference type="PANTHER" id="PTHR30244:SF41">
    <property type="entry name" value="UDP-4-AMINO-4-DEOXY-L-ARABINOSE--OXOGLUTARATE AMINOTRANSFERASE"/>
    <property type="match status" value="1"/>
</dbReference>
<dbReference type="FunFam" id="3.40.640.10:FF:000040">
    <property type="entry name" value="UDP-4-amino-4-deoxy-L-arabinose--oxoglutarate aminotransferase"/>
    <property type="match status" value="1"/>
</dbReference>
<dbReference type="OrthoDB" id="9804264at2"/>
<dbReference type="Proteomes" id="UP000267342">
    <property type="component" value="Chromosome"/>
</dbReference>
<dbReference type="PIRSF" id="PIRSF000390">
    <property type="entry name" value="PLP_StrS"/>
    <property type="match status" value="1"/>
</dbReference>
<keyword evidence="1 3" id="KW-0663">Pyridoxal phosphate</keyword>
<dbReference type="Gene3D" id="3.40.640.10">
    <property type="entry name" value="Type I PLP-dependent aspartate aminotransferase-like (Major domain)"/>
    <property type="match status" value="1"/>
</dbReference>
<dbReference type="InterPro" id="IPR000653">
    <property type="entry name" value="DegT/StrS_aminotransferase"/>
</dbReference>
<evidence type="ECO:0000256" key="1">
    <source>
        <dbReference type="ARBA" id="ARBA00022898"/>
    </source>
</evidence>
<reference evidence="5 6" key="1">
    <citation type="submission" date="2018-09" db="EMBL/GenBank/DDBJ databases">
        <title>Zymobacter palmae IAM14233 (=T109) whole genome analysis.</title>
        <authorList>
            <person name="Yanase H."/>
        </authorList>
    </citation>
    <scope>NUCLEOTIDE SEQUENCE [LARGE SCALE GENOMIC DNA]</scope>
    <source>
        <strain evidence="5 6">IAM14233</strain>
    </source>
</reference>
<dbReference type="KEGG" id="zpl:ZBT109_1563"/>
<dbReference type="PANTHER" id="PTHR30244">
    <property type="entry name" value="TRANSAMINASE"/>
    <property type="match status" value="1"/>
</dbReference>
<dbReference type="GO" id="GO:0008483">
    <property type="term" value="F:transaminase activity"/>
    <property type="evidence" value="ECO:0007669"/>
    <property type="project" value="TreeGrafter"/>
</dbReference>
<evidence type="ECO:0000256" key="3">
    <source>
        <dbReference type="PIRSR" id="PIRSR000390-2"/>
    </source>
</evidence>
<organism evidence="5 6">
    <name type="scientific">Zymobacter palmae</name>
    <dbReference type="NCBI Taxonomy" id="33074"/>
    <lineage>
        <taxon>Bacteria</taxon>
        <taxon>Pseudomonadati</taxon>
        <taxon>Pseudomonadota</taxon>
        <taxon>Gammaproteobacteria</taxon>
        <taxon>Oceanospirillales</taxon>
        <taxon>Halomonadaceae</taxon>
        <taxon>Zymobacter group</taxon>
        <taxon>Zymobacter</taxon>
    </lineage>
</organism>
<proteinExistence type="inferred from homology"/>
<feature type="modified residue" description="N6-(pyridoxal phosphate)lysine" evidence="3">
    <location>
        <position position="182"/>
    </location>
</feature>
<keyword evidence="6" id="KW-1185">Reference proteome</keyword>
<evidence type="ECO:0000256" key="4">
    <source>
        <dbReference type="RuleBase" id="RU004508"/>
    </source>
</evidence>
<evidence type="ECO:0000313" key="5">
    <source>
        <dbReference type="EMBL" id="BBG30320.1"/>
    </source>
</evidence>
<dbReference type="InterPro" id="IPR015421">
    <property type="entry name" value="PyrdxlP-dep_Trfase_major"/>
</dbReference>
<sequence length="383" mass="42021">MSAFIPLCRPAIGEREIDAVVEVLRSGWITTGAKCHELEQAFCDTLGCKHAIAVSSATAGMHIMLEALGIGPGDEVITPSQTWVSTVNLIMLAGATPVFIDVDRDTLMVTPDAIEAAITPRTKAIIPVHYAGAPIDLDAICAVARRHNVTLIEDAAHAVGTLYKGVPVGREGTAIFSLHAIKNITSAEGGMIVTDDDALAETLAMLKFHGLGVDAFDRQANGRRPQAEVLSPGFKCNLADMNAVIALTQWPRLVEINERRRVLCERYRNGLKGLPLIPLSAPEWDHRHAHHLFIVRVDDTRTSLGRDAIMQKLKEDDIGSGIHFKAIHQQKYYRERFPAGTLPHALPNTEWNNDRLFSLPLFPDLSFDDVDRVVASLTRILED</sequence>
<dbReference type="CDD" id="cd00616">
    <property type="entry name" value="AHBA_syn"/>
    <property type="match status" value="1"/>
</dbReference>
<accession>A0A348HFB8</accession>
<dbReference type="Gene3D" id="3.90.1150.10">
    <property type="entry name" value="Aspartate Aminotransferase, domain 1"/>
    <property type="match status" value="1"/>
</dbReference>
<dbReference type="InterPro" id="IPR015424">
    <property type="entry name" value="PyrdxlP-dep_Trfase"/>
</dbReference>
<dbReference type="Pfam" id="PF01041">
    <property type="entry name" value="DegT_DnrJ_EryC1"/>
    <property type="match status" value="1"/>
</dbReference>
<gene>
    <name evidence="5" type="ORF">ZBT109_1563</name>
</gene>
<dbReference type="InterPro" id="IPR015422">
    <property type="entry name" value="PyrdxlP-dep_Trfase_small"/>
</dbReference>
<name>A0A348HFB8_9GAMM</name>
<dbReference type="STRING" id="1123510.GCA_000620025_01827"/>
<dbReference type="SUPFAM" id="SSF53383">
    <property type="entry name" value="PLP-dependent transferases"/>
    <property type="match status" value="1"/>
</dbReference>
<comment type="similarity">
    <text evidence="4">Belongs to the DegT/DnrJ/EryC1 family.</text>
</comment>
<dbReference type="EMBL" id="AP018933">
    <property type="protein sequence ID" value="BBG30320.1"/>
    <property type="molecule type" value="Genomic_DNA"/>
</dbReference>
<dbReference type="GO" id="GO:0000271">
    <property type="term" value="P:polysaccharide biosynthetic process"/>
    <property type="evidence" value="ECO:0007669"/>
    <property type="project" value="TreeGrafter"/>
</dbReference>
<protein>
    <submittedName>
        <fullName evidence="5">Predicted pyridoxalphosphate-dependent enzyme</fullName>
    </submittedName>
</protein>
<feature type="active site" description="Proton acceptor" evidence="2">
    <location>
        <position position="182"/>
    </location>
</feature>
<dbReference type="AlphaFoldDB" id="A0A348HFB8"/>
<evidence type="ECO:0000313" key="6">
    <source>
        <dbReference type="Proteomes" id="UP000267342"/>
    </source>
</evidence>